<feature type="transmembrane region" description="Helical" evidence="7">
    <location>
        <begin position="101"/>
        <end position="128"/>
    </location>
</feature>
<name>A0ABP7FII4_9ACTN</name>
<dbReference type="PANTHER" id="PTHR30151">
    <property type="entry name" value="ALKANE SULFONATE ABC TRANSPORTER-RELATED, MEMBRANE SUBUNIT"/>
    <property type="match status" value="1"/>
</dbReference>
<evidence type="ECO:0000256" key="5">
    <source>
        <dbReference type="ARBA" id="ARBA00022989"/>
    </source>
</evidence>
<keyword evidence="5 7" id="KW-1133">Transmembrane helix</keyword>
<dbReference type="SUPFAM" id="SSF161098">
    <property type="entry name" value="MetI-like"/>
    <property type="match status" value="1"/>
</dbReference>
<keyword evidence="11" id="KW-1185">Reference proteome</keyword>
<dbReference type="Gene3D" id="1.10.3720.10">
    <property type="entry name" value="MetI-like"/>
    <property type="match status" value="1"/>
</dbReference>
<organism evidence="10 11">
    <name type="scientific">Streptomyces tremellae</name>
    <dbReference type="NCBI Taxonomy" id="1124239"/>
    <lineage>
        <taxon>Bacteria</taxon>
        <taxon>Bacillati</taxon>
        <taxon>Actinomycetota</taxon>
        <taxon>Actinomycetes</taxon>
        <taxon>Kitasatosporales</taxon>
        <taxon>Streptomycetaceae</taxon>
        <taxon>Streptomyces</taxon>
    </lineage>
</organism>
<reference evidence="11" key="1">
    <citation type="journal article" date="2019" name="Int. J. Syst. Evol. Microbiol.">
        <title>The Global Catalogue of Microorganisms (GCM) 10K type strain sequencing project: providing services to taxonomists for standard genome sequencing and annotation.</title>
        <authorList>
            <consortium name="The Broad Institute Genomics Platform"/>
            <consortium name="The Broad Institute Genome Sequencing Center for Infectious Disease"/>
            <person name="Wu L."/>
            <person name="Ma J."/>
        </authorList>
    </citation>
    <scope>NUCLEOTIDE SEQUENCE [LARGE SCALE GENOMIC DNA]</scope>
    <source>
        <strain evidence="11">JCM 30846</strain>
    </source>
</reference>
<evidence type="ECO:0000259" key="9">
    <source>
        <dbReference type="PROSITE" id="PS50928"/>
    </source>
</evidence>
<feature type="transmembrane region" description="Helical" evidence="7">
    <location>
        <begin position="52"/>
        <end position="74"/>
    </location>
</feature>
<dbReference type="RefSeq" id="WP_345649001.1">
    <property type="nucleotide sequence ID" value="NZ_BAABEP010000028.1"/>
</dbReference>
<dbReference type="EMBL" id="BAABEP010000028">
    <property type="protein sequence ID" value="GAA3738288.1"/>
    <property type="molecule type" value="Genomic_DNA"/>
</dbReference>
<evidence type="ECO:0000256" key="4">
    <source>
        <dbReference type="ARBA" id="ARBA00022692"/>
    </source>
</evidence>
<feature type="transmembrane region" description="Helical" evidence="7">
    <location>
        <begin position="168"/>
        <end position="187"/>
    </location>
</feature>
<dbReference type="Pfam" id="PF00528">
    <property type="entry name" value="BPD_transp_1"/>
    <property type="match status" value="1"/>
</dbReference>
<feature type="region of interest" description="Disordered" evidence="8">
    <location>
        <begin position="1"/>
        <end position="41"/>
    </location>
</feature>
<keyword evidence="4 7" id="KW-0812">Transmembrane</keyword>
<keyword evidence="3" id="KW-1003">Cell membrane</keyword>
<feature type="transmembrane region" description="Helical" evidence="7">
    <location>
        <begin position="268"/>
        <end position="292"/>
    </location>
</feature>
<dbReference type="PANTHER" id="PTHR30151:SF16">
    <property type="entry name" value="ABC TRANSPORTER PERMEASE PROTEIN"/>
    <property type="match status" value="1"/>
</dbReference>
<dbReference type="CDD" id="cd06261">
    <property type="entry name" value="TM_PBP2"/>
    <property type="match status" value="1"/>
</dbReference>
<feature type="domain" description="ABC transmembrane type-1" evidence="9">
    <location>
        <begin position="102"/>
        <end position="286"/>
    </location>
</feature>
<evidence type="ECO:0000256" key="7">
    <source>
        <dbReference type="RuleBase" id="RU363032"/>
    </source>
</evidence>
<keyword evidence="6 7" id="KW-0472">Membrane</keyword>
<evidence type="ECO:0000256" key="6">
    <source>
        <dbReference type="ARBA" id="ARBA00023136"/>
    </source>
</evidence>
<comment type="similarity">
    <text evidence="7">Belongs to the binding-protein-dependent transport system permease family.</text>
</comment>
<keyword evidence="2 7" id="KW-0813">Transport</keyword>
<comment type="caution">
    <text evidence="10">The sequence shown here is derived from an EMBL/GenBank/DDBJ whole genome shotgun (WGS) entry which is preliminary data.</text>
</comment>
<sequence length="302" mass="31863">MNERSPHAAYTVRDTPPAAGERGPRPAAAADPGPRGAKAPGRRVRALATSRLLGWLVVAVCLALWQAATSGGLATSPVFPPLSDVLTAWWHGARDGTLPHALLATLSVTLAGYAIAAVGGVLLGVLMGRIRVAHGLLEPLIELIRPIPITALVPLLVLLIGIGDQLKIFAVCLAAAFPVILNTFAGIRSVSRTLRETGLTFGLSGPRAMWEIDIRHALPQIFTGLRTALAMSLIIAVFSEMISGNTGIGFQILTSQQTLDVTALYTQVFTLAAVGYLINLLFLLVEGVVLPWRPGSPRRGTS</sequence>
<evidence type="ECO:0000256" key="8">
    <source>
        <dbReference type="SAM" id="MobiDB-lite"/>
    </source>
</evidence>
<gene>
    <name evidence="10" type="ORF">GCM10023082_39390</name>
</gene>
<dbReference type="PROSITE" id="PS50928">
    <property type="entry name" value="ABC_TM1"/>
    <property type="match status" value="1"/>
</dbReference>
<evidence type="ECO:0000256" key="3">
    <source>
        <dbReference type="ARBA" id="ARBA00022475"/>
    </source>
</evidence>
<evidence type="ECO:0000256" key="1">
    <source>
        <dbReference type="ARBA" id="ARBA00004651"/>
    </source>
</evidence>
<evidence type="ECO:0000313" key="11">
    <source>
        <dbReference type="Proteomes" id="UP001499884"/>
    </source>
</evidence>
<dbReference type="InterPro" id="IPR035906">
    <property type="entry name" value="MetI-like_sf"/>
</dbReference>
<comment type="subcellular location">
    <subcellularLocation>
        <location evidence="1 7">Cell membrane</location>
        <topology evidence="1 7">Multi-pass membrane protein</topology>
    </subcellularLocation>
</comment>
<proteinExistence type="inferred from homology"/>
<accession>A0ABP7FII4</accession>
<feature type="transmembrane region" description="Helical" evidence="7">
    <location>
        <begin position="140"/>
        <end position="162"/>
    </location>
</feature>
<evidence type="ECO:0000256" key="2">
    <source>
        <dbReference type="ARBA" id="ARBA00022448"/>
    </source>
</evidence>
<evidence type="ECO:0000313" key="10">
    <source>
        <dbReference type="EMBL" id="GAA3738288.1"/>
    </source>
</evidence>
<dbReference type="Proteomes" id="UP001499884">
    <property type="component" value="Unassembled WGS sequence"/>
</dbReference>
<feature type="compositionally biased region" description="Low complexity" evidence="8">
    <location>
        <begin position="16"/>
        <end position="39"/>
    </location>
</feature>
<protein>
    <submittedName>
        <fullName evidence="10">ABC transporter permease</fullName>
    </submittedName>
</protein>
<feature type="transmembrane region" description="Helical" evidence="7">
    <location>
        <begin position="228"/>
        <end position="248"/>
    </location>
</feature>
<dbReference type="InterPro" id="IPR000515">
    <property type="entry name" value="MetI-like"/>
</dbReference>